<reference evidence="2 3" key="1">
    <citation type="submission" date="2019-05" db="EMBL/GenBank/DDBJ databases">
        <title>Another draft genome of Portunus trituberculatus and its Hox gene families provides insights of decapod evolution.</title>
        <authorList>
            <person name="Jeong J.-H."/>
            <person name="Song I."/>
            <person name="Kim S."/>
            <person name="Choi T."/>
            <person name="Kim D."/>
            <person name="Ryu S."/>
            <person name="Kim W."/>
        </authorList>
    </citation>
    <scope>NUCLEOTIDE SEQUENCE [LARGE SCALE GENOMIC DNA]</scope>
    <source>
        <tissue evidence="2">Muscle</tissue>
    </source>
</reference>
<name>A0A5B7I3N8_PORTR</name>
<keyword evidence="3" id="KW-1185">Reference proteome</keyword>
<accession>A0A5B7I3N8</accession>
<evidence type="ECO:0000313" key="3">
    <source>
        <dbReference type="Proteomes" id="UP000324222"/>
    </source>
</evidence>
<proteinExistence type="predicted"/>
<gene>
    <name evidence="2" type="ORF">E2C01_074584</name>
</gene>
<feature type="region of interest" description="Disordered" evidence="1">
    <location>
        <begin position="37"/>
        <end position="66"/>
    </location>
</feature>
<evidence type="ECO:0000256" key="1">
    <source>
        <dbReference type="SAM" id="MobiDB-lite"/>
    </source>
</evidence>
<comment type="caution">
    <text evidence="2">The sequence shown here is derived from an EMBL/GenBank/DDBJ whole genome shotgun (WGS) entry which is preliminary data.</text>
</comment>
<dbReference type="Proteomes" id="UP000324222">
    <property type="component" value="Unassembled WGS sequence"/>
</dbReference>
<evidence type="ECO:0000313" key="2">
    <source>
        <dbReference type="EMBL" id="MPC80021.1"/>
    </source>
</evidence>
<feature type="compositionally biased region" description="Polar residues" evidence="1">
    <location>
        <begin position="53"/>
        <end position="66"/>
    </location>
</feature>
<dbReference type="AlphaFoldDB" id="A0A5B7I3N8"/>
<sequence length="66" mass="7289">MFCRPPHPPCTFLDSRDTLAQVSYQFMTLHSHPSCSYPAGASSNSLPMERTPASYNNSDLNAANVR</sequence>
<organism evidence="2 3">
    <name type="scientific">Portunus trituberculatus</name>
    <name type="common">Swimming crab</name>
    <name type="synonym">Neptunus trituberculatus</name>
    <dbReference type="NCBI Taxonomy" id="210409"/>
    <lineage>
        <taxon>Eukaryota</taxon>
        <taxon>Metazoa</taxon>
        <taxon>Ecdysozoa</taxon>
        <taxon>Arthropoda</taxon>
        <taxon>Crustacea</taxon>
        <taxon>Multicrustacea</taxon>
        <taxon>Malacostraca</taxon>
        <taxon>Eumalacostraca</taxon>
        <taxon>Eucarida</taxon>
        <taxon>Decapoda</taxon>
        <taxon>Pleocyemata</taxon>
        <taxon>Brachyura</taxon>
        <taxon>Eubrachyura</taxon>
        <taxon>Portunoidea</taxon>
        <taxon>Portunidae</taxon>
        <taxon>Portuninae</taxon>
        <taxon>Portunus</taxon>
    </lineage>
</organism>
<dbReference type="EMBL" id="VSRR010052768">
    <property type="protein sequence ID" value="MPC80021.1"/>
    <property type="molecule type" value="Genomic_DNA"/>
</dbReference>
<protein>
    <submittedName>
        <fullName evidence="2">Uncharacterized protein</fullName>
    </submittedName>
</protein>